<dbReference type="InterPro" id="IPR006638">
    <property type="entry name" value="Elp3/MiaA/NifB-like_rSAM"/>
</dbReference>
<evidence type="ECO:0000256" key="3">
    <source>
        <dbReference type="ARBA" id="ARBA00022723"/>
    </source>
</evidence>
<organism evidence="7 8">
    <name type="scientific">Sporomusa silvacetica DSM 10669</name>
    <dbReference type="NCBI Taxonomy" id="1123289"/>
    <lineage>
        <taxon>Bacteria</taxon>
        <taxon>Bacillati</taxon>
        <taxon>Bacillota</taxon>
        <taxon>Negativicutes</taxon>
        <taxon>Selenomonadales</taxon>
        <taxon>Sporomusaceae</taxon>
        <taxon>Sporomusa</taxon>
    </lineage>
</organism>
<name>A0ABZ3IFX9_9FIRM</name>
<evidence type="ECO:0000256" key="4">
    <source>
        <dbReference type="ARBA" id="ARBA00023004"/>
    </source>
</evidence>
<reference evidence="7" key="1">
    <citation type="submission" date="2024-05" db="EMBL/GenBank/DDBJ databases">
        <title>Isolation and characterization of Sporomusa carbonis sp. nov., a carboxydotrophic hydrogenogen in the genus of Sporomusa isolated from a charcoal burning pile.</title>
        <authorList>
            <person name="Boeer T."/>
            <person name="Rosenbaum F."/>
            <person name="Eysell L."/>
            <person name="Mueller V."/>
            <person name="Daniel R."/>
            <person name="Poehlein A."/>
        </authorList>
    </citation>
    <scope>NUCLEOTIDE SEQUENCE [LARGE SCALE GENOMIC DNA]</scope>
    <source>
        <strain evidence="7">DSM 10669</strain>
    </source>
</reference>
<dbReference type="Pfam" id="PF04055">
    <property type="entry name" value="Radical_SAM"/>
    <property type="match status" value="1"/>
</dbReference>
<dbReference type="SMART" id="SM00729">
    <property type="entry name" value="Elp3"/>
    <property type="match status" value="1"/>
</dbReference>
<evidence type="ECO:0000256" key="1">
    <source>
        <dbReference type="ARBA" id="ARBA00001966"/>
    </source>
</evidence>
<gene>
    <name evidence="7" type="ORF">SPSIL_006870</name>
</gene>
<dbReference type="SFLD" id="SFLDS00029">
    <property type="entry name" value="Radical_SAM"/>
    <property type="match status" value="1"/>
</dbReference>
<dbReference type="EMBL" id="CP155573">
    <property type="protein sequence ID" value="XFO64585.1"/>
    <property type="molecule type" value="Genomic_DNA"/>
</dbReference>
<evidence type="ECO:0000313" key="8">
    <source>
        <dbReference type="Proteomes" id="UP000216752"/>
    </source>
</evidence>
<proteinExistence type="predicted"/>
<dbReference type="InterPro" id="IPR058240">
    <property type="entry name" value="rSAM_sf"/>
</dbReference>
<dbReference type="InterPro" id="IPR023404">
    <property type="entry name" value="rSAM_horseshoe"/>
</dbReference>
<dbReference type="InterPro" id="IPR051198">
    <property type="entry name" value="BchE-like"/>
</dbReference>
<keyword evidence="4" id="KW-0408">Iron</keyword>
<evidence type="ECO:0000256" key="5">
    <source>
        <dbReference type="ARBA" id="ARBA00023014"/>
    </source>
</evidence>
<keyword evidence="5" id="KW-0411">Iron-sulfur</keyword>
<accession>A0ABZ3IFX9</accession>
<dbReference type="CDD" id="cd01335">
    <property type="entry name" value="Radical_SAM"/>
    <property type="match status" value="1"/>
</dbReference>
<dbReference type="PANTHER" id="PTHR43409">
    <property type="entry name" value="ANAEROBIC MAGNESIUM-PROTOPORPHYRIN IX MONOMETHYL ESTER CYCLASE-RELATED"/>
    <property type="match status" value="1"/>
</dbReference>
<evidence type="ECO:0000259" key="6">
    <source>
        <dbReference type="PROSITE" id="PS51918"/>
    </source>
</evidence>
<keyword evidence="8" id="KW-1185">Reference proteome</keyword>
<keyword evidence="2" id="KW-0949">S-adenosyl-L-methionine</keyword>
<dbReference type="PROSITE" id="PS51918">
    <property type="entry name" value="RADICAL_SAM"/>
    <property type="match status" value="1"/>
</dbReference>
<protein>
    <recommendedName>
        <fullName evidence="6">Radical SAM core domain-containing protein</fullName>
    </recommendedName>
</protein>
<dbReference type="PANTHER" id="PTHR43409:SF4">
    <property type="entry name" value="RADICAL SAM SUPERFAMILY PROTEIN"/>
    <property type="match status" value="1"/>
</dbReference>
<sequence length="293" mass="32625">MHFSSGINRPPYEAESAYLQVTSGCSTHNQCAFCAFYKESSFKVSPMEEIKADLAELRSMNLKEKRIFLQGADPFVLSYDKLMMIAGLIHEYLPTVESIGGYARINNMTNKSVAELRALSEAGYSNPYFGIESGDDVILERMNKGYTSELITEQCSKMDAAGFRYVANFLNGLGGHGYGMKHAHDSAKILNGLKPTMIYASSLTLMPGTPLYRQAQTGEFQEATEVEKLQEMMEFIKSLTTPTIFEAVHVSIAVPLVGTIPHDKDKMITALQRVIDNTPENKLRSFRESIKSL</sequence>
<dbReference type="SUPFAM" id="SSF102114">
    <property type="entry name" value="Radical SAM enzymes"/>
    <property type="match status" value="1"/>
</dbReference>
<evidence type="ECO:0000313" key="7">
    <source>
        <dbReference type="EMBL" id="XFO64585.1"/>
    </source>
</evidence>
<comment type="cofactor">
    <cofactor evidence="1">
        <name>[4Fe-4S] cluster</name>
        <dbReference type="ChEBI" id="CHEBI:49883"/>
    </cofactor>
</comment>
<dbReference type="SFLD" id="SFLDG01095">
    <property type="entry name" value="Uncharacterised_Radical_SAM_Su"/>
    <property type="match status" value="1"/>
</dbReference>
<evidence type="ECO:0000256" key="2">
    <source>
        <dbReference type="ARBA" id="ARBA00022691"/>
    </source>
</evidence>
<feature type="domain" description="Radical SAM core" evidence="6">
    <location>
        <begin position="11"/>
        <end position="242"/>
    </location>
</feature>
<dbReference type="InterPro" id="IPR007197">
    <property type="entry name" value="rSAM"/>
</dbReference>
<dbReference type="SFLD" id="SFLDG01082">
    <property type="entry name" value="B12-binding_domain_containing"/>
    <property type="match status" value="1"/>
</dbReference>
<keyword evidence="3" id="KW-0479">Metal-binding</keyword>
<dbReference type="Gene3D" id="3.80.30.20">
    <property type="entry name" value="tm_1862 like domain"/>
    <property type="match status" value="1"/>
</dbReference>
<dbReference type="RefSeq" id="WP_094606022.1">
    <property type="nucleotide sequence ID" value="NZ_CP155573.1"/>
</dbReference>
<dbReference type="Proteomes" id="UP000216752">
    <property type="component" value="Chromosome"/>
</dbReference>